<evidence type="ECO:0000313" key="2">
    <source>
        <dbReference type="Proteomes" id="UP001164539"/>
    </source>
</evidence>
<protein>
    <submittedName>
        <fullName evidence="1">Protease Do-like 4, mitochondrial</fullName>
    </submittedName>
</protein>
<reference evidence="1 2" key="1">
    <citation type="journal article" date="2023" name="Science">
        <title>Complex scaffold remodeling in plant triterpene biosynthesis.</title>
        <authorList>
            <person name="De La Pena R."/>
            <person name="Hodgson H."/>
            <person name="Liu J.C."/>
            <person name="Stephenson M.J."/>
            <person name="Martin A.C."/>
            <person name="Owen C."/>
            <person name="Harkess A."/>
            <person name="Leebens-Mack J."/>
            <person name="Jimenez L.E."/>
            <person name="Osbourn A."/>
            <person name="Sattely E.S."/>
        </authorList>
    </citation>
    <scope>NUCLEOTIDE SEQUENCE [LARGE SCALE GENOMIC DNA]</scope>
    <source>
        <strain evidence="2">cv. JPN11</strain>
        <tissue evidence="1">Leaf</tissue>
    </source>
</reference>
<comment type="caution">
    <text evidence="1">The sequence shown here is derived from an EMBL/GenBank/DDBJ whole genome shotgun (WGS) entry which is preliminary data.</text>
</comment>
<sequence>MDLNFHVPESYQSDQQKNMASTSQFLGRYDDRSLFESGLYKRSYNDMGDNYYSHQSHAYRPQAAGKSIDPRLLMLLQYFRELYVRKSELFKKIFPGIFHDEFAEFFRKIGGVLSQAKTQNSREVKTMKRSLSLGSRGTHEPPLRPDRFKIRTVIVDEVGQGGGGVQGGQGDTNSSGSK</sequence>
<proteinExistence type="predicted"/>
<accession>A0ACC1YA58</accession>
<dbReference type="Proteomes" id="UP001164539">
    <property type="component" value="Chromosome 4"/>
</dbReference>
<keyword evidence="2" id="KW-1185">Reference proteome</keyword>
<gene>
    <name evidence="1" type="ORF">OWV82_008433</name>
</gene>
<dbReference type="EMBL" id="CM051397">
    <property type="protein sequence ID" value="KAJ4720636.1"/>
    <property type="molecule type" value="Genomic_DNA"/>
</dbReference>
<organism evidence="1 2">
    <name type="scientific">Melia azedarach</name>
    <name type="common">Chinaberry tree</name>
    <dbReference type="NCBI Taxonomy" id="155640"/>
    <lineage>
        <taxon>Eukaryota</taxon>
        <taxon>Viridiplantae</taxon>
        <taxon>Streptophyta</taxon>
        <taxon>Embryophyta</taxon>
        <taxon>Tracheophyta</taxon>
        <taxon>Spermatophyta</taxon>
        <taxon>Magnoliopsida</taxon>
        <taxon>eudicotyledons</taxon>
        <taxon>Gunneridae</taxon>
        <taxon>Pentapetalae</taxon>
        <taxon>rosids</taxon>
        <taxon>malvids</taxon>
        <taxon>Sapindales</taxon>
        <taxon>Meliaceae</taxon>
        <taxon>Melia</taxon>
    </lineage>
</organism>
<name>A0ACC1YA58_MELAZ</name>
<evidence type="ECO:0000313" key="1">
    <source>
        <dbReference type="EMBL" id="KAJ4720636.1"/>
    </source>
</evidence>